<dbReference type="PROSITE" id="PS50801">
    <property type="entry name" value="STAS"/>
    <property type="match status" value="1"/>
</dbReference>
<dbReference type="Pfam" id="PF01740">
    <property type="entry name" value="STAS"/>
    <property type="match status" value="1"/>
</dbReference>
<protein>
    <submittedName>
        <fullName evidence="3">STAS domain-containing protein</fullName>
    </submittedName>
</protein>
<feature type="domain" description="STAS" evidence="2">
    <location>
        <begin position="218"/>
        <end position="330"/>
    </location>
</feature>
<dbReference type="PANTHER" id="PTHR33745">
    <property type="entry name" value="RSBT ANTAGONIST PROTEIN RSBS-RELATED"/>
    <property type="match status" value="1"/>
</dbReference>
<proteinExistence type="predicted"/>
<keyword evidence="1" id="KW-0597">Phosphoprotein</keyword>
<dbReference type="CDD" id="cd07041">
    <property type="entry name" value="STAS_RsbR_RsbS_like"/>
    <property type="match status" value="1"/>
</dbReference>
<comment type="caution">
    <text evidence="3">The sequence shown here is derived from an EMBL/GenBank/DDBJ whole genome shotgun (WGS) entry which is preliminary data.</text>
</comment>
<dbReference type="InterPro" id="IPR002645">
    <property type="entry name" value="STAS_dom"/>
</dbReference>
<gene>
    <name evidence="3" type="ORF">ACFOZY_08190</name>
</gene>
<sequence>MTTNTKINIAGLDFDWEVENGRFLFEGVDSVLFWIPTAMKSFFDTIEEISGTDASQVVFETTGYRQGLAVGDYFENMKNVSVEEAARLITNTYASAGWGRSEIENLNLEEKTVTIKLTDSWEQKINKAQGKNYETNYIPAHYAGVFSSLFGTNIWYRVKFYQIEGNDHTLVEYFPSDITINDNIHDLSRRKENEKILQLEAIVEDKTRDLKELIKEISSPIIPVYEGVVVIPLIGKYDEERADELITKTLSNLPSYSVRFIILDLTGLNKDINSYTASVIDKIGAASKLIGTEMLLVGMSPELSMVITQEGLSLSKVDCFQTLQHGIYYALGQMGRKII</sequence>
<dbReference type="RefSeq" id="WP_378154198.1">
    <property type="nucleotide sequence ID" value="NZ_JBHSEC010000014.1"/>
</dbReference>
<evidence type="ECO:0000256" key="1">
    <source>
        <dbReference type="ARBA" id="ARBA00022553"/>
    </source>
</evidence>
<dbReference type="SUPFAM" id="SSF52091">
    <property type="entry name" value="SpoIIaa-like"/>
    <property type="match status" value="1"/>
</dbReference>
<dbReference type="InterPro" id="IPR036513">
    <property type="entry name" value="STAS_dom_sf"/>
</dbReference>
<evidence type="ECO:0000313" key="3">
    <source>
        <dbReference type="EMBL" id="MFC4410401.1"/>
    </source>
</evidence>
<dbReference type="Gene3D" id="3.30.750.24">
    <property type="entry name" value="STAS domain"/>
    <property type="match status" value="1"/>
</dbReference>
<name>A0ABV8X397_9LACT</name>
<dbReference type="Gene3D" id="3.30.1380.20">
    <property type="entry name" value="Trafficking protein particle complex subunit 3"/>
    <property type="match status" value="1"/>
</dbReference>
<evidence type="ECO:0000259" key="2">
    <source>
        <dbReference type="PROSITE" id="PS50801"/>
    </source>
</evidence>
<keyword evidence="4" id="KW-1185">Reference proteome</keyword>
<accession>A0ABV8X397</accession>
<reference evidence="4" key="1">
    <citation type="journal article" date="2019" name="Int. J. Syst. Evol. Microbiol.">
        <title>The Global Catalogue of Microorganisms (GCM) 10K type strain sequencing project: providing services to taxonomists for standard genome sequencing and annotation.</title>
        <authorList>
            <consortium name="The Broad Institute Genomics Platform"/>
            <consortium name="The Broad Institute Genome Sequencing Center for Infectious Disease"/>
            <person name="Wu L."/>
            <person name="Ma J."/>
        </authorList>
    </citation>
    <scope>NUCLEOTIDE SEQUENCE [LARGE SCALE GENOMIC DNA]</scope>
    <source>
        <strain evidence="4">CCUG 59778</strain>
    </source>
</reference>
<dbReference type="PANTHER" id="PTHR33745:SF3">
    <property type="entry name" value="RSBT CO-ANTAGONIST PROTEIN RSBRC"/>
    <property type="match status" value="1"/>
</dbReference>
<organism evidence="3 4">
    <name type="scientific">Chungangia koreensis</name>
    <dbReference type="NCBI Taxonomy" id="752657"/>
    <lineage>
        <taxon>Bacteria</taxon>
        <taxon>Bacillati</taxon>
        <taxon>Bacillota</taxon>
        <taxon>Bacilli</taxon>
        <taxon>Lactobacillales</taxon>
        <taxon>Chungangia</taxon>
    </lineage>
</organism>
<evidence type="ECO:0000313" key="4">
    <source>
        <dbReference type="Proteomes" id="UP001595817"/>
    </source>
</evidence>
<dbReference type="EMBL" id="JBHSEC010000014">
    <property type="protein sequence ID" value="MFC4410401.1"/>
    <property type="molecule type" value="Genomic_DNA"/>
</dbReference>
<dbReference type="InterPro" id="IPR051932">
    <property type="entry name" value="Bact_StressResp_Reg"/>
</dbReference>
<dbReference type="Proteomes" id="UP001595817">
    <property type="component" value="Unassembled WGS sequence"/>
</dbReference>